<comment type="caution">
    <text evidence="1">The sequence shown here is derived from an EMBL/GenBank/DDBJ whole genome shotgun (WGS) entry which is preliminary data.</text>
</comment>
<keyword evidence="2" id="KW-1185">Reference proteome</keyword>
<evidence type="ECO:0000313" key="1">
    <source>
        <dbReference type="EMBL" id="RZF23086.1"/>
    </source>
</evidence>
<sequence length="143" mass="16152">MTLSIYASGGVVGDVDTLRMSNRSGVIGDVDTLRELPSVVDLANLSELMGTSHENVSISRRLLSSGDYDFNSSQNRWVLKTKSRVVSVASIDLIDEYEEKQVEVSNFSSNIRSKIRNLGSRILERRIKRGVRFKNYKIDDFDF</sequence>
<proteinExistence type="predicted"/>
<reference evidence="2" key="1">
    <citation type="journal article" date="2019" name="Int. J. Syst. Evol. Microbiol.">
        <title>Halobacteriovorax valvorus sp. nov., a novel prokaryotic predator isolated from coastal seawater of China.</title>
        <authorList>
            <person name="Chen M.-X."/>
        </authorList>
    </citation>
    <scope>NUCLEOTIDE SEQUENCE [LARGE SCALE GENOMIC DNA]</scope>
    <source>
        <strain evidence="2">BL9</strain>
    </source>
</reference>
<organism evidence="1 2">
    <name type="scientific">Halobacteriovorax vibrionivorans</name>
    <dbReference type="NCBI Taxonomy" id="2152716"/>
    <lineage>
        <taxon>Bacteria</taxon>
        <taxon>Pseudomonadati</taxon>
        <taxon>Bdellovibrionota</taxon>
        <taxon>Bacteriovoracia</taxon>
        <taxon>Bacteriovoracales</taxon>
        <taxon>Halobacteriovoraceae</taxon>
        <taxon>Halobacteriovorax</taxon>
    </lineage>
</organism>
<dbReference type="RefSeq" id="WP_133296884.1">
    <property type="nucleotide sequence ID" value="NZ_QDKL01000001.1"/>
</dbReference>
<protein>
    <submittedName>
        <fullName evidence="1">Uncharacterized protein</fullName>
    </submittedName>
</protein>
<dbReference type="EMBL" id="QDKL01000001">
    <property type="protein sequence ID" value="RZF23086.1"/>
    <property type="molecule type" value="Genomic_DNA"/>
</dbReference>
<evidence type="ECO:0000313" key="2">
    <source>
        <dbReference type="Proteomes" id="UP000443582"/>
    </source>
</evidence>
<accession>A0ABY0IMH6</accession>
<gene>
    <name evidence="1" type="ORF">DAY19_04765</name>
</gene>
<dbReference type="Proteomes" id="UP000443582">
    <property type="component" value="Unassembled WGS sequence"/>
</dbReference>
<name>A0ABY0IMH6_9BACT</name>